<accession>A0A837HT10</accession>
<feature type="non-terminal residue" evidence="1">
    <location>
        <position position="1"/>
    </location>
</feature>
<dbReference type="EMBL" id="LBXB01000008">
    <property type="protein sequence ID" value="KKR20122.1"/>
    <property type="molecule type" value="Genomic_DNA"/>
</dbReference>
<evidence type="ECO:0000313" key="1">
    <source>
        <dbReference type="EMBL" id="KKR20122.1"/>
    </source>
</evidence>
<sequence length="57" mass="6507">AWPSSVRGLNCTLKWANERNPRCVLQVSHETAPTFVREANNFQVAIYNFQSIINDSI</sequence>
<dbReference type="AlphaFoldDB" id="A0A837HT10"/>
<comment type="caution">
    <text evidence="1">The sequence shown here is derived from an EMBL/GenBank/DDBJ whole genome shotgun (WGS) entry which is preliminary data.</text>
</comment>
<reference evidence="1 2" key="1">
    <citation type="journal article" date="2015" name="Nature">
        <title>rRNA introns, odd ribosomes, and small enigmatic genomes across a large radiation of phyla.</title>
        <authorList>
            <person name="Brown C.T."/>
            <person name="Hug L.A."/>
            <person name="Thomas B.C."/>
            <person name="Sharon I."/>
            <person name="Castelle C.J."/>
            <person name="Singh A."/>
            <person name="Wilkins M.J."/>
            <person name="Williams K.H."/>
            <person name="Banfield J.F."/>
        </authorList>
    </citation>
    <scope>NUCLEOTIDE SEQUENCE [LARGE SCALE GENOMIC DNA]</scope>
</reference>
<name>A0A837HT10_9BACT</name>
<organism evidence="1 2">
    <name type="scientific">Candidatus Nomurabacteria bacterium GW2011_GWC2_39_41</name>
    <dbReference type="NCBI Taxonomy" id="1618754"/>
    <lineage>
        <taxon>Bacteria</taxon>
        <taxon>Candidatus Nomuraibacteriota</taxon>
    </lineage>
</organism>
<dbReference type="Proteomes" id="UP000034656">
    <property type="component" value="Unassembled WGS sequence"/>
</dbReference>
<proteinExistence type="predicted"/>
<protein>
    <submittedName>
        <fullName evidence="1">Uncharacterized protein</fullName>
    </submittedName>
</protein>
<gene>
    <name evidence="1" type="ORF">UT51_C0008G0025</name>
</gene>
<evidence type="ECO:0000313" key="2">
    <source>
        <dbReference type="Proteomes" id="UP000034656"/>
    </source>
</evidence>